<dbReference type="InterPro" id="IPR016186">
    <property type="entry name" value="C-type_lectin-like/link_sf"/>
</dbReference>
<protein>
    <recommendedName>
        <fullName evidence="3">C-type lectin domain-containing protein</fullName>
    </recommendedName>
</protein>
<evidence type="ECO:0000259" key="3">
    <source>
        <dbReference type="PROSITE" id="PS50041"/>
    </source>
</evidence>
<accession>A0AAR2LRY3</accession>
<evidence type="ECO:0000256" key="1">
    <source>
        <dbReference type="SAM" id="MobiDB-lite"/>
    </source>
</evidence>
<reference evidence="4 5" key="1">
    <citation type="submission" date="2020-10" db="EMBL/GenBank/DDBJ databases">
        <title>Pygocentrus nattereri (red-bellied piranha) genome, fPygNat1, primary haplotype.</title>
        <authorList>
            <person name="Myers G."/>
            <person name="Meyer A."/>
            <person name="Karagic N."/>
            <person name="Pippel M."/>
            <person name="Winkler S."/>
            <person name="Tracey A."/>
            <person name="Wood J."/>
            <person name="Formenti G."/>
            <person name="Howe K."/>
            <person name="Fedrigo O."/>
            <person name="Jarvis E.D."/>
        </authorList>
    </citation>
    <scope>NUCLEOTIDE SEQUENCE [LARGE SCALE GENOMIC DNA]</scope>
</reference>
<feature type="domain" description="C-type lectin" evidence="3">
    <location>
        <begin position="238"/>
        <end position="359"/>
    </location>
</feature>
<dbReference type="InterPro" id="IPR016187">
    <property type="entry name" value="CTDL_fold"/>
</dbReference>
<feature type="region of interest" description="Disordered" evidence="1">
    <location>
        <begin position="318"/>
        <end position="339"/>
    </location>
</feature>
<dbReference type="InterPro" id="IPR001304">
    <property type="entry name" value="C-type_lectin-like"/>
</dbReference>
<feature type="chain" id="PRO_5043703373" description="C-type lectin domain-containing protein" evidence="2">
    <location>
        <begin position="20"/>
        <end position="363"/>
    </location>
</feature>
<dbReference type="GeneID" id="108415980"/>
<dbReference type="Gene3D" id="3.10.100.10">
    <property type="entry name" value="Mannose-Binding Protein A, subunit A"/>
    <property type="match status" value="3"/>
</dbReference>
<feature type="domain" description="C-type lectin" evidence="3">
    <location>
        <begin position="20"/>
        <end position="132"/>
    </location>
</feature>
<organism evidence="4 5">
    <name type="scientific">Pygocentrus nattereri</name>
    <name type="common">Red-bellied piranha</name>
    <dbReference type="NCBI Taxonomy" id="42514"/>
    <lineage>
        <taxon>Eukaryota</taxon>
        <taxon>Metazoa</taxon>
        <taxon>Chordata</taxon>
        <taxon>Craniata</taxon>
        <taxon>Vertebrata</taxon>
        <taxon>Euteleostomi</taxon>
        <taxon>Actinopterygii</taxon>
        <taxon>Neopterygii</taxon>
        <taxon>Teleostei</taxon>
        <taxon>Ostariophysi</taxon>
        <taxon>Characiformes</taxon>
        <taxon>Characoidei</taxon>
        <taxon>Pygocentrus</taxon>
    </lineage>
</organism>
<evidence type="ECO:0000256" key="2">
    <source>
        <dbReference type="SAM" id="SignalP"/>
    </source>
</evidence>
<dbReference type="GeneTree" id="ENSGT00940000163911"/>
<dbReference type="Ensembl" id="ENSPNAT00000054224.1">
    <property type="protein sequence ID" value="ENSPNAP00000077071.1"/>
    <property type="gene ID" value="ENSPNAG00000037209.1"/>
</dbReference>
<reference evidence="4" key="3">
    <citation type="submission" date="2025-09" db="UniProtKB">
        <authorList>
            <consortium name="Ensembl"/>
        </authorList>
    </citation>
    <scope>IDENTIFICATION</scope>
</reference>
<name>A0AAR2LRY3_PYGNA</name>
<dbReference type="AlphaFoldDB" id="A0AAR2LRY3"/>
<keyword evidence="5" id="KW-1185">Reference proteome</keyword>
<proteinExistence type="predicted"/>
<keyword evidence="2" id="KW-0732">Signal</keyword>
<dbReference type="SUPFAM" id="SSF56436">
    <property type="entry name" value="C-type lectin-like"/>
    <property type="match status" value="3"/>
</dbReference>
<reference evidence="4" key="2">
    <citation type="submission" date="2025-08" db="UniProtKB">
        <authorList>
            <consortium name="Ensembl"/>
        </authorList>
    </citation>
    <scope>IDENTIFICATION</scope>
</reference>
<dbReference type="Proteomes" id="UP001501920">
    <property type="component" value="Chromosome 19"/>
</dbReference>
<feature type="domain" description="C-type lectin" evidence="3">
    <location>
        <begin position="142"/>
        <end position="243"/>
    </location>
</feature>
<dbReference type="PANTHER" id="PTHR45784:SF3">
    <property type="entry name" value="C-TYPE LECTIN DOMAIN FAMILY 4 MEMBER K-LIKE-RELATED"/>
    <property type="match status" value="1"/>
</dbReference>
<dbReference type="RefSeq" id="XP_017544528.1">
    <property type="nucleotide sequence ID" value="XM_017689039.2"/>
</dbReference>
<dbReference type="PROSITE" id="PS50041">
    <property type="entry name" value="C_TYPE_LECTIN_2"/>
    <property type="match status" value="3"/>
</dbReference>
<feature type="signal peptide" evidence="2">
    <location>
        <begin position="1"/>
        <end position="19"/>
    </location>
</feature>
<dbReference type="Pfam" id="PF00059">
    <property type="entry name" value="Lectin_C"/>
    <property type="match status" value="2"/>
</dbReference>
<evidence type="ECO:0000313" key="4">
    <source>
        <dbReference type="Ensembl" id="ENSPNAP00000077071.1"/>
    </source>
</evidence>
<dbReference type="SMART" id="SM00034">
    <property type="entry name" value="CLECT"/>
    <property type="match status" value="2"/>
</dbReference>
<feature type="compositionally biased region" description="Polar residues" evidence="1">
    <location>
        <begin position="320"/>
        <end position="337"/>
    </location>
</feature>
<evidence type="ECO:0000313" key="5">
    <source>
        <dbReference type="Proteomes" id="UP001501920"/>
    </source>
</evidence>
<dbReference type="PANTHER" id="PTHR45784">
    <property type="entry name" value="C-TYPE LECTIN DOMAIN FAMILY 20 MEMBER A-RELATED"/>
    <property type="match status" value="1"/>
</dbReference>
<sequence length="363" mass="41648">MVTLPVFLLLLSVFPPADQSRLRTFHIIEKSLTQSEAQAACRAKYTDLVTVYSDEDNSALTNLINLINDPTVTAWIGLNRSQSISDKWSNGDDFTFSNLTGVCGSGSCCAAMKADGSWENLQCTEKRNFMCYKRDTDPTLKYYFIFDSLSWFEAQRYCRTSYTDLVSIRDQNQNEAVRTEGPNSSMSFWIGLLRDEWEWTDGGRSAYRNWEIYQPWSTGDCVRMKDGKWEPKPCSYSYSTLCYSTLIHVSDDFMSWENAVDYCKKDNRNNILRIESHLDQKEVEFELRRRRVSGPLWVGLGQSRLSELLKSNKLALGPRTNWNEGQTEPPQSLSCPGTDTVEKTFRQKTDVSALRPVCEVKQP</sequence>